<dbReference type="AlphaFoldDB" id="A0A1H8S5Y9"/>
<dbReference type="PRINTS" id="PR01594">
    <property type="entry name" value="SECBCHAPRONE"/>
</dbReference>
<dbReference type="Proteomes" id="UP000199657">
    <property type="component" value="Unassembled WGS sequence"/>
</dbReference>
<evidence type="ECO:0000256" key="3">
    <source>
        <dbReference type="ARBA" id="ARBA00022927"/>
    </source>
</evidence>
<organism evidence="5 6">
    <name type="scientific">Aquisalimonas asiatica</name>
    <dbReference type="NCBI Taxonomy" id="406100"/>
    <lineage>
        <taxon>Bacteria</taxon>
        <taxon>Pseudomonadati</taxon>
        <taxon>Pseudomonadota</taxon>
        <taxon>Gammaproteobacteria</taxon>
        <taxon>Chromatiales</taxon>
        <taxon>Ectothiorhodospiraceae</taxon>
        <taxon>Aquisalimonas</taxon>
    </lineage>
</organism>
<accession>A0A1H8S5Y9</accession>
<dbReference type="Gene3D" id="3.10.420.10">
    <property type="entry name" value="SecB-like"/>
    <property type="match status" value="1"/>
</dbReference>
<dbReference type="STRING" id="406100.SAMN04488052_102495"/>
<keyword evidence="3" id="KW-0653">Protein transport</keyword>
<dbReference type="Pfam" id="PF02556">
    <property type="entry name" value="SecB"/>
    <property type="match status" value="1"/>
</dbReference>
<dbReference type="PANTHER" id="PTHR36918">
    <property type="match status" value="1"/>
</dbReference>
<gene>
    <name evidence="5" type="ORF">SAMN04488052_102495</name>
</gene>
<dbReference type="GO" id="GO:0051082">
    <property type="term" value="F:unfolded protein binding"/>
    <property type="evidence" value="ECO:0007669"/>
    <property type="project" value="InterPro"/>
</dbReference>
<dbReference type="GO" id="GO:0051262">
    <property type="term" value="P:protein tetramerization"/>
    <property type="evidence" value="ECO:0007669"/>
    <property type="project" value="InterPro"/>
</dbReference>
<evidence type="ECO:0000256" key="2">
    <source>
        <dbReference type="ARBA" id="ARBA00022448"/>
    </source>
</evidence>
<reference evidence="5 6" key="1">
    <citation type="submission" date="2016-10" db="EMBL/GenBank/DDBJ databases">
        <authorList>
            <person name="de Groot N.N."/>
        </authorList>
    </citation>
    <scope>NUCLEOTIDE SEQUENCE [LARGE SCALE GENOMIC DNA]</scope>
    <source>
        <strain evidence="5 6">CGMCC 1.6291</strain>
    </source>
</reference>
<evidence type="ECO:0000256" key="1">
    <source>
        <dbReference type="ARBA" id="ARBA00009990"/>
    </source>
</evidence>
<dbReference type="InterPro" id="IPR035958">
    <property type="entry name" value="SecB-like_sf"/>
</dbReference>
<name>A0A1H8S5Y9_9GAMM</name>
<proteinExistence type="inferred from homology"/>
<protein>
    <submittedName>
        <fullName evidence="5">Preprotein translocase subunit SecB</fullName>
    </submittedName>
</protein>
<evidence type="ECO:0000313" key="6">
    <source>
        <dbReference type="Proteomes" id="UP000199657"/>
    </source>
</evidence>
<dbReference type="PANTHER" id="PTHR36918:SF1">
    <property type="entry name" value="PROTEIN-EXPORT PROTEIN SECB"/>
    <property type="match status" value="1"/>
</dbReference>
<sequence>MEVNGTSHQESPKPTVTFAFDTTVTYLGEAAYEVILRLQVEGHWSSGPCYLCEVHQAGFFLIRGFQGRALDVVLEVNSPFQLFPYAANAANTSIRRAGFTPELPERVDFGVFFQRRRLPRLEVPPRVPRV</sequence>
<dbReference type="SUPFAM" id="SSF54611">
    <property type="entry name" value="SecB-like"/>
    <property type="match status" value="1"/>
</dbReference>
<keyword evidence="6" id="KW-1185">Reference proteome</keyword>
<comment type="similarity">
    <text evidence="1">Belongs to the SecB family.</text>
</comment>
<evidence type="ECO:0000313" key="5">
    <source>
        <dbReference type="EMBL" id="SEO73708.1"/>
    </source>
</evidence>
<dbReference type="EMBL" id="FOEG01000002">
    <property type="protein sequence ID" value="SEO73708.1"/>
    <property type="molecule type" value="Genomic_DNA"/>
</dbReference>
<dbReference type="GO" id="GO:0015031">
    <property type="term" value="P:protein transport"/>
    <property type="evidence" value="ECO:0007669"/>
    <property type="project" value="UniProtKB-KW"/>
</dbReference>
<evidence type="ECO:0000256" key="4">
    <source>
        <dbReference type="ARBA" id="ARBA00023010"/>
    </source>
</evidence>
<keyword evidence="4" id="KW-0811">Translocation</keyword>
<dbReference type="InterPro" id="IPR003708">
    <property type="entry name" value="SecB"/>
</dbReference>
<keyword evidence="2" id="KW-0813">Transport</keyword>